<comment type="caution">
    <text evidence="1">The sequence shown here is derived from an EMBL/GenBank/DDBJ whole genome shotgun (WGS) entry which is preliminary data.</text>
</comment>
<dbReference type="Proteomes" id="UP000295388">
    <property type="component" value="Unassembled WGS sequence"/>
</dbReference>
<protein>
    <submittedName>
        <fullName evidence="1">Uncharacterized protein</fullName>
    </submittedName>
</protein>
<reference evidence="1 2" key="1">
    <citation type="submission" date="2019-03" db="EMBL/GenBank/DDBJ databases">
        <title>Genomic Encyclopedia of Type Strains, Phase III (KMG-III): the genomes of soil and plant-associated and newly described type strains.</title>
        <authorList>
            <person name="Whitman W."/>
        </authorList>
    </citation>
    <scope>NUCLEOTIDE SEQUENCE [LARGE SCALE GENOMIC DNA]</scope>
    <source>
        <strain evidence="1 2">VKM Ac-2527</strain>
    </source>
</reference>
<organism evidence="1 2">
    <name type="scientific">Kribbella caucasensis</name>
    <dbReference type="NCBI Taxonomy" id="2512215"/>
    <lineage>
        <taxon>Bacteria</taxon>
        <taxon>Bacillati</taxon>
        <taxon>Actinomycetota</taxon>
        <taxon>Actinomycetes</taxon>
        <taxon>Propionibacteriales</taxon>
        <taxon>Kribbellaceae</taxon>
        <taxon>Kribbella</taxon>
    </lineage>
</organism>
<sequence>MVAGQGHLALLASAAAARAEDRGSCEKITGPAANSCRQRMDALDAAVSAGRATADDWDAHIEKMKAYAAHQFGRQHAQALWVAAWTGAPKNLNAFSRAEAAVAKAPPCRPL</sequence>
<name>A0A4R6JGU6_9ACTN</name>
<keyword evidence="2" id="KW-1185">Reference proteome</keyword>
<dbReference type="AlphaFoldDB" id="A0A4R6JGU6"/>
<accession>A0A4R6JGU6</accession>
<proteinExistence type="predicted"/>
<gene>
    <name evidence="1" type="ORF">EV643_1235</name>
</gene>
<evidence type="ECO:0000313" key="2">
    <source>
        <dbReference type="Proteomes" id="UP000295388"/>
    </source>
</evidence>
<evidence type="ECO:0000313" key="1">
    <source>
        <dbReference type="EMBL" id="TDO35199.1"/>
    </source>
</evidence>
<dbReference type="EMBL" id="SNWQ01000023">
    <property type="protein sequence ID" value="TDO35199.1"/>
    <property type="molecule type" value="Genomic_DNA"/>
</dbReference>